<evidence type="ECO:0000313" key="7">
    <source>
        <dbReference type="EMBL" id="QID77913.1"/>
    </source>
</evidence>
<evidence type="ECO:0000256" key="1">
    <source>
        <dbReference type="ARBA" id="ARBA00009713"/>
    </source>
</evidence>
<evidence type="ECO:0000313" key="8">
    <source>
        <dbReference type="Proteomes" id="UP000501346"/>
    </source>
</evidence>
<dbReference type="EMBL" id="CP048984">
    <property type="protein sequence ID" value="QID77913.1"/>
    <property type="molecule type" value="Genomic_DNA"/>
</dbReference>
<dbReference type="SUPFAM" id="SSF50978">
    <property type="entry name" value="WD40 repeat-like"/>
    <property type="match status" value="1"/>
</dbReference>
<dbReference type="GO" id="GO:1904263">
    <property type="term" value="P:positive regulation of TORC1 signaling"/>
    <property type="evidence" value="ECO:0007669"/>
    <property type="project" value="TreeGrafter"/>
</dbReference>
<evidence type="ECO:0000259" key="5">
    <source>
        <dbReference type="Pfam" id="PF17034"/>
    </source>
</evidence>
<dbReference type="AlphaFoldDB" id="A0A6C1DMR3"/>
<feature type="domain" description="MIOS-like alpha-solenoid" evidence="6">
    <location>
        <begin position="511"/>
        <end position="761"/>
    </location>
</feature>
<dbReference type="InterPro" id="IPR031488">
    <property type="entry name" value="Zn_ribbon_mio"/>
</dbReference>
<evidence type="ECO:0000256" key="2">
    <source>
        <dbReference type="ARBA" id="ARBA00022574"/>
    </source>
</evidence>
<accession>A0A6C1DMR3</accession>
<proteinExistence type="inferred from homology"/>
<dbReference type="Pfam" id="PF21719">
    <property type="entry name" value="MIOS_a-sol"/>
    <property type="match status" value="1"/>
</dbReference>
<feature type="compositionally biased region" description="Acidic residues" evidence="4">
    <location>
        <begin position="467"/>
        <end position="482"/>
    </location>
</feature>
<reference evidence="7 8" key="1">
    <citation type="journal article" date="2019" name="BMC Genomics">
        <title>Chromosome level assembly and comparative genome analysis confirm lager-brewing yeasts originated from a single hybridization.</title>
        <authorList>
            <person name="Salazar A.N."/>
            <person name="Gorter de Vries A.R."/>
            <person name="van den Broek M."/>
            <person name="Brouwers N."/>
            <person name="de la Torre Cortes P."/>
            <person name="Kuijpers N.G.A."/>
            <person name="Daran J.G."/>
            <person name="Abeel T."/>
        </authorList>
    </citation>
    <scope>NUCLEOTIDE SEQUENCE [LARGE SCALE GENOMIC DNA]</scope>
    <source>
        <strain evidence="7 8">CBS 1483</strain>
    </source>
</reference>
<protein>
    <submittedName>
        <fullName evidence="7">SEA (Seh1-associated) complex subunit</fullName>
    </submittedName>
</protein>
<dbReference type="PANTHER" id="PTHR16453:SF9">
    <property type="entry name" value="GATOR COMPLEX PROTEIN MIOS"/>
    <property type="match status" value="1"/>
</dbReference>
<organism evidence="7 8">
    <name type="scientific">Saccharomyces pastorianus</name>
    <name type="common">Lager yeast</name>
    <name type="synonym">Saccharomyces cerevisiae x Saccharomyces eubayanus</name>
    <dbReference type="NCBI Taxonomy" id="27292"/>
    <lineage>
        <taxon>Eukaryota</taxon>
        <taxon>Fungi</taxon>
        <taxon>Dikarya</taxon>
        <taxon>Ascomycota</taxon>
        <taxon>Saccharomycotina</taxon>
        <taxon>Saccharomycetes</taxon>
        <taxon>Saccharomycetales</taxon>
        <taxon>Saccharomycetaceae</taxon>
        <taxon>Saccharomyces</taxon>
    </lineage>
</organism>
<dbReference type="InterPro" id="IPR036322">
    <property type="entry name" value="WD40_repeat_dom_sf"/>
</dbReference>
<dbReference type="PANTHER" id="PTHR16453">
    <property type="entry name" value="WD40 DOMAIN-CONTAINING PROTEIN MIO FAMILY MEMBER"/>
    <property type="match status" value="1"/>
</dbReference>
<dbReference type="CDD" id="cd16691">
    <property type="entry name" value="mRING-H2-C3H3C2_Mio"/>
    <property type="match status" value="1"/>
</dbReference>
<dbReference type="GO" id="GO:0005737">
    <property type="term" value="C:cytoplasm"/>
    <property type="evidence" value="ECO:0007669"/>
    <property type="project" value="TreeGrafter"/>
</dbReference>
<dbReference type="Gene3D" id="2.130.10.10">
    <property type="entry name" value="YVTN repeat-like/Quinoprotein amine dehydrogenase"/>
    <property type="match status" value="1"/>
</dbReference>
<evidence type="ECO:0000256" key="4">
    <source>
        <dbReference type="SAM" id="MobiDB-lite"/>
    </source>
</evidence>
<dbReference type="Pfam" id="PF17034">
    <property type="entry name" value="zinc_ribbon_16"/>
    <property type="match status" value="1"/>
</dbReference>
<dbReference type="Proteomes" id="UP000501346">
    <property type="component" value="Chromosome ScII"/>
</dbReference>
<keyword evidence="2" id="KW-0853">WD repeat</keyword>
<dbReference type="OrthoDB" id="341486at2759"/>
<dbReference type="InterPro" id="IPR049092">
    <property type="entry name" value="MIOS_a-sol"/>
</dbReference>
<comment type="similarity">
    <text evidence="1">Belongs to the WD repeat mio family.</text>
</comment>
<evidence type="ECO:0000256" key="3">
    <source>
        <dbReference type="ARBA" id="ARBA00022737"/>
    </source>
</evidence>
<keyword evidence="8" id="KW-1185">Reference proteome</keyword>
<dbReference type="InterPro" id="IPR015943">
    <property type="entry name" value="WD40/YVTN_repeat-like_dom_sf"/>
</dbReference>
<evidence type="ECO:0000259" key="6">
    <source>
        <dbReference type="Pfam" id="PF21719"/>
    </source>
</evidence>
<keyword evidence="3" id="KW-0677">Repeat</keyword>
<feature type="domain" description="GATOR2 complex protein MIO zinc-ribbon like" evidence="5">
    <location>
        <begin position="938"/>
        <end position="1037"/>
    </location>
</feature>
<sequence>MGLIKKVTHWSYDNLIDYLSVNPTRDEVTHYKVDPENESDESIIKLHTVKDFGSITCLDYSESEIGMIGVGEKNGYLRIFNISGQNSSSPASHAPVGLNANNETSMTNASGGKAAQAENIVGSVSNLKDTQGYPVSETNYDIRVRAKKQRCINSLGINTNGLIAMGLDRNKHDSSLQIWDMNYHDDSHETINPMFSYCTNESIVSLKFLNDTSVLAASTKFLKEIDVRSPNPIYQHPTRLTYDIKLNPFNDWQFSTYGDDGTLAIWDRRKLSDQASLGDLNVASPLLTFEKLVGSGAASRKYMNSCFRWSCVRNNEFATLHRGDTIKRWRLGYYCDSNRDIAADDDNEMNIENLFVSSVHDTNTMYDRVATFDYIPRSNNGTSLICMRQSGTIYRMPISEVCSKAILNNRNSLLLSNFENTEIDEIRVNNEHEKSNLENVKTVLKNLSFEDLDVSEDYFPSGHDEPNNEIEYSELSEEENDGSNDVLDSKRGFELFWKPEKLLEKDISVIMRTRASLGYGLDPMNTVEMIDSSKNLQNNAYIRNTWRWIAIAKASVDDGTMVSGDLDLGYEGVIGIWNGINGISNQDRYRQETILSDKQLNKEMEKIIKLRRKNRDRNSPIANAAGSPKYVQRRLCLIISGWDLSRSDYEDKYNIIMKNGHYEKAAAWAVFFGNIPKAVEILGSAKKERLRLIATAIAGYLAYKDLPGNNAWRQQCRKMSSELDDPYLRVIFAFIADNDWWDILYEPAISLRERLGVALRFLNDTDLTTFLDRTSSTVIENGELEGLILTGITPNGIDLLQSYVNKTSDVQSAALISIFGSPRYFRDQRVDEWIQTYRDMLKSWELFSMRARFDVLRSKLSRTKTGVLTADIKPRQIYIQCQNCKQNINTPRTSSPSSAVSTSAGNYKNGEAYRRNNADYKKFNTGSSEAQAADEKPRHKYCCPHCGSSFPRCAICLMPLGTSNLPFVINGTQSRDPMQTEDSQDGANRELVSRKLKLNEWFSFCLSCNHGMHAGHAEEWFDRHNVCPTPGCTCQCNK</sequence>
<dbReference type="InterPro" id="IPR037593">
    <property type="entry name" value="MIOS/Sea4"/>
</dbReference>
<feature type="region of interest" description="Disordered" evidence="4">
    <location>
        <begin position="458"/>
        <end position="484"/>
    </location>
</feature>
<gene>
    <name evidence="7" type="primary">SEA4_1</name>
    <name evidence="7" type="ORF">GRS66_000104</name>
</gene>
<name>A0A6C1DMR3_SACPS</name>